<reference evidence="2 3" key="1">
    <citation type="submission" date="2016-10" db="EMBL/GenBank/DDBJ databases">
        <authorList>
            <person name="de Groot N.N."/>
        </authorList>
    </citation>
    <scope>NUCLEOTIDE SEQUENCE [LARGE SCALE GENOMIC DNA]</scope>
    <source>
        <strain evidence="2 3">DSM 29316</strain>
    </source>
</reference>
<dbReference type="STRING" id="871651.SAMN05421688_2395"/>
<evidence type="ECO:0000313" key="3">
    <source>
        <dbReference type="Proteomes" id="UP000198796"/>
    </source>
</evidence>
<gene>
    <name evidence="2" type="ORF">SAMN05421688_2395</name>
</gene>
<dbReference type="InterPro" id="IPR043723">
    <property type="entry name" value="DUF5665"/>
</dbReference>
<keyword evidence="3" id="KW-1185">Reference proteome</keyword>
<proteinExistence type="predicted"/>
<keyword evidence="1" id="KW-0812">Transmembrane</keyword>
<dbReference type="Pfam" id="PF18910">
    <property type="entry name" value="DUF5665"/>
    <property type="match status" value="1"/>
</dbReference>
<keyword evidence="1" id="KW-0472">Membrane</keyword>
<keyword evidence="1" id="KW-1133">Transmembrane helix</keyword>
<protein>
    <submittedName>
        <fullName evidence="2">Uncharacterized protein</fullName>
    </submittedName>
</protein>
<sequence>MTDRLPDTESIEGLRRELARMNNHRFIRIHNSAYRLMWFQFLRGLAFGLGSVLGASILVSILTLILSQFEFVPVVGEWAAQVVEEIRRELPDLDQ</sequence>
<dbReference type="EMBL" id="FOJU01000003">
    <property type="protein sequence ID" value="SFB01590.1"/>
    <property type="molecule type" value="Genomic_DNA"/>
</dbReference>
<feature type="transmembrane region" description="Helical" evidence="1">
    <location>
        <begin position="45"/>
        <end position="66"/>
    </location>
</feature>
<dbReference type="AlphaFoldDB" id="A0A1I0XMR6"/>
<dbReference type="RefSeq" id="WP_092064979.1">
    <property type="nucleotide sequence ID" value="NZ_FOJU01000003.1"/>
</dbReference>
<evidence type="ECO:0000313" key="2">
    <source>
        <dbReference type="EMBL" id="SFB01590.1"/>
    </source>
</evidence>
<dbReference type="Proteomes" id="UP000198796">
    <property type="component" value="Unassembled WGS sequence"/>
</dbReference>
<organism evidence="2 3">
    <name type="scientific">Poseidonocella pacifica</name>
    <dbReference type="NCBI Taxonomy" id="871651"/>
    <lineage>
        <taxon>Bacteria</taxon>
        <taxon>Pseudomonadati</taxon>
        <taxon>Pseudomonadota</taxon>
        <taxon>Alphaproteobacteria</taxon>
        <taxon>Rhodobacterales</taxon>
        <taxon>Roseobacteraceae</taxon>
        <taxon>Poseidonocella</taxon>
    </lineage>
</organism>
<evidence type="ECO:0000256" key="1">
    <source>
        <dbReference type="SAM" id="Phobius"/>
    </source>
</evidence>
<accession>A0A1I0XMR6</accession>
<name>A0A1I0XMR6_9RHOB</name>
<dbReference type="OrthoDB" id="7859841at2"/>